<dbReference type="PATRIC" id="fig|1121326.3.peg.2513"/>
<dbReference type="EMBL" id="LWAE01000002">
    <property type="protein sequence ID" value="KZL92697.1"/>
    <property type="molecule type" value="Genomic_DNA"/>
</dbReference>
<dbReference type="STRING" id="1121326.CLMAG_25110"/>
<accession>A0A162TIS0</accession>
<organism evidence="1 2">
    <name type="scientific">Clostridium magnum DSM 2767</name>
    <dbReference type="NCBI Taxonomy" id="1121326"/>
    <lineage>
        <taxon>Bacteria</taxon>
        <taxon>Bacillati</taxon>
        <taxon>Bacillota</taxon>
        <taxon>Clostridia</taxon>
        <taxon>Eubacteriales</taxon>
        <taxon>Clostridiaceae</taxon>
        <taxon>Clostridium</taxon>
    </lineage>
</organism>
<proteinExistence type="predicted"/>
<gene>
    <name evidence="1" type="ORF">CLMAG_25110</name>
</gene>
<sequence>MINITKKATEKLNEAVQKANSPEKIMLRVTFAGYG</sequence>
<name>A0A162TIS0_9CLOT</name>
<evidence type="ECO:0000313" key="2">
    <source>
        <dbReference type="Proteomes" id="UP000076603"/>
    </source>
</evidence>
<comment type="caution">
    <text evidence="1">The sequence shown here is derived from an EMBL/GenBank/DDBJ whole genome shotgun (WGS) entry which is preliminary data.</text>
</comment>
<protein>
    <submittedName>
        <fullName evidence="1">Uncharacterized protein</fullName>
    </submittedName>
</protein>
<dbReference type="AlphaFoldDB" id="A0A162TIS0"/>
<reference evidence="1 2" key="1">
    <citation type="submission" date="2016-04" db="EMBL/GenBank/DDBJ databases">
        <title>Genome sequence of Clostridium magnum DSM 2767.</title>
        <authorList>
            <person name="Poehlein A."/>
            <person name="Uhlig R."/>
            <person name="Fischer R."/>
            <person name="Bahl H."/>
            <person name="Daniel R."/>
        </authorList>
    </citation>
    <scope>NUCLEOTIDE SEQUENCE [LARGE SCALE GENOMIC DNA]</scope>
    <source>
        <strain evidence="1 2">DSM 2767</strain>
    </source>
</reference>
<keyword evidence="2" id="KW-1185">Reference proteome</keyword>
<evidence type="ECO:0000313" key="1">
    <source>
        <dbReference type="EMBL" id="KZL92697.1"/>
    </source>
</evidence>
<dbReference type="Proteomes" id="UP000076603">
    <property type="component" value="Unassembled WGS sequence"/>
</dbReference>